<keyword evidence="3" id="KW-1185">Reference proteome</keyword>
<dbReference type="Proteomes" id="UP001064632">
    <property type="component" value="Chromosome"/>
</dbReference>
<dbReference type="InterPro" id="IPR029068">
    <property type="entry name" value="Glyas_Bleomycin-R_OHBP_Dase"/>
</dbReference>
<gene>
    <name evidence="2" type="ORF">N4264_19265</name>
</gene>
<evidence type="ECO:0000313" key="2">
    <source>
        <dbReference type="EMBL" id="UXI66876.1"/>
    </source>
</evidence>
<name>A0ABY6B9Y8_9GAMM</name>
<sequence>MGTTAPGYHTLTPYLIVRDAAAAIDFYTRAFGARELFRLADPASKVGHAELAIGDSRFMLADEFPDFGALGPGSIGGTPVCLHLYVADVDTFFAGAVASGATELRPVQDQFYGDRVGMLVDPYGHKWSIATQKEVVTPEEMQRRWSATAA</sequence>
<dbReference type="PANTHER" id="PTHR34109:SF1">
    <property type="entry name" value="VOC DOMAIN-CONTAINING PROTEIN"/>
    <property type="match status" value="1"/>
</dbReference>
<evidence type="ECO:0000313" key="3">
    <source>
        <dbReference type="Proteomes" id="UP001064632"/>
    </source>
</evidence>
<feature type="domain" description="VOC" evidence="1">
    <location>
        <begin position="7"/>
        <end position="132"/>
    </location>
</feature>
<dbReference type="EMBL" id="CP104694">
    <property type="protein sequence ID" value="UXI66876.1"/>
    <property type="molecule type" value="Genomic_DNA"/>
</dbReference>
<dbReference type="Gene3D" id="3.30.720.110">
    <property type="match status" value="1"/>
</dbReference>
<dbReference type="PANTHER" id="PTHR34109">
    <property type="entry name" value="BNAUNNG04460D PROTEIN-RELATED"/>
    <property type="match status" value="1"/>
</dbReference>
<dbReference type="InterPro" id="IPR037523">
    <property type="entry name" value="VOC_core"/>
</dbReference>
<dbReference type="InterPro" id="IPR004360">
    <property type="entry name" value="Glyas_Fos-R_dOase_dom"/>
</dbReference>
<evidence type="ECO:0000259" key="1">
    <source>
        <dbReference type="PROSITE" id="PS51819"/>
    </source>
</evidence>
<dbReference type="CDD" id="cd07246">
    <property type="entry name" value="VOC_like"/>
    <property type="match status" value="1"/>
</dbReference>
<organism evidence="2 3">
    <name type="scientific">Tahibacter amnicola</name>
    <dbReference type="NCBI Taxonomy" id="2976241"/>
    <lineage>
        <taxon>Bacteria</taxon>
        <taxon>Pseudomonadati</taxon>
        <taxon>Pseudomonadota</taxon>
        <taxon>Gammaproteobacteria</taxon>
        <taxon>Lysobacterales</taxon>
        <taxon>Rhodanobacteraceae</taxon>
        <taxon>Tahibacter</taxon>
    </lineage>
</organism>
<reference evidence="2" key="1">
    <citation type="submission" date="2022-09" db="EMBL/GenBank/DDBJ databases">
        <title>Tahibacter sp. nov., isolated from a fresh water.</title>
        <authorList>
            <person name="Baek J.H."/>
            <person name="Lee J.K."/>
            <person name="Kim J.M."/>
            <person name="Jeon C.O."/>
        </authorList>
    </citation>
    <scope>NUCLEOTIDE SEQUENCE</scope>
    <source>
        <strain evidence="2">W38</strain>
    </source>
</reference>
<dbReference type="RefSeq" id="WP_261693856.1">
    <property type="nucleotide sequence ID" value="NZ_CP104694.1"/>
</dbReference>
<accession>A0ABY6B9Y8</accession>
<protein>
    <submittedName>
        <fullName evidence="2">VOC family protein</fullName>
    </submittedName>
</protein>
<dbReference type="Gene3D" id="3.30.720.120">
    <property type="match status" value="1"/>
</dbReference>
<dbReference type="Pfam" id="PF00903">
    <property type="entry name" value="Glyoxalase"/>
    <property type="match status" value="1"/>
</dbReference>
<dbReference type="PROSITE" id="PS51819">
    <property type="entry name" value="VOC"/>
    <property type="match status" value="1"/>
</dbReference>
<proteinExistence type="predicted"/>
<dbReference type="SUPFAM" id="SSF54593">
    <property type="entry name" value="Glyoxalase/Bleomycin resistance protein/Dihydroxybiphenyl dioxygenase"/>
    <property type="match status" value="1"/>
</dbReference>